<dbReference type="Pfam" id="PF02517">
    <property type="entry name" value="Rce1-like"/>
    <property type="match status" value="1"/>
</dbReference>
<organism evidence="3 4">
    <name type="scientific">Microtetraspora fusca</name>
    <dbReference type="NCBI Taxonomy" id="1997"/>
    <lineage>
        <taxon>Bacteria</taxon>
        <taxon>Bacillati</taxon>
        <taxon>Actinomycetota</taxon>
        <taxon>Actinomycetes</taxon>
        <taxon>Streptosporangiales</taxon>
        <taxon>Streptosporangiaceae</taxon>
        <taxon>Microtetraspora</taxon>
    </lineage>
</organism>
<keyword evidence="4" id="KW-1185">Reference proteome</keyword>
<protein>
    <submittedName>
        <fullName evidence="3">Type II CAAX prenyl endopeptidase Rce1 family protein</fullName>
    </submittedName>
</protein>
<feature type="region of interest" description="Disordered" evidence="1">
    <location>
        <begin position="175"/>
        <end position="210"/>
    </location>
</feature>
<evidence type="ECO:0000259" key="2">
    <source>
        <dbReference type="Pfam" id="PF02517"/>
    </source>
</evidence>
<evidence type="ECO:0000256" key="1">
    <source>
        <dbReference type="SAM" id="MobiDB-lite"/>
    </source>
</evidence>
<dbReference type="EMBL" id="JBIAXI010000005">
    <property type="protein sequence ID" value="MFF4773087.1"/>
    <property type="molecule type" value="Genomic_DNA"/>
</dbReference>
<comment type="caution">
    <text evidence="3">The sequence shown here is derived from an EMBL/GenBank/DDBJ whole genome shotgun (WGS) entry which is preliminary data.</text>
</comment>
<dbReference type="RefSeq" id="WP_387341543.1">
    <property type="nucleotide sequence ID" value="NZ_JBIAXI010000005.1"/>
</dbReference>
<sequence>MGRGRSCVGPVAGALGVLTLANVSNNRIARRWAPVTSAAATAALVTIARRDGLTWAELGFSDAGRGAGLGGALAAGVAAVYAAGVAVPRTRPLFLDERALALSRARLLEEALVQVPIGTVLLEEVAFRGVLPALLGRSLPARTAGVAAAALFGLWHVLPAIDMARANPALGHLASGSSPATTGHPTSGSPAATIGHPTSGSPAVTTGHLRSGLSPATVGRLVAGTVASTTVAGLFFGELRRRGGLLAPALTHLGTNSLGYVAARLARRLDRDRRERGVAASAGRGASGPLP</sequence>
<feature type="region of interest" description="Disordered" evidence="1">
    <location>
        <begin position="272"/>
        <end position="291"/>
    </location>
</feature>
<dbReference type="PIRSF" id="PIRSF026622">
    <property type="entry name" value="Proteas_026622"/>
    <property type="match status" value="1"/>
</dbReference>
<feature type="domain" description="CAAX prenyl protease 2/Lysostaphin resistance protein A-like" evidence="2">
    <location>
        <begin position="115"/>
        <end position="257"/>
    </location>
</feature>
<dbReference type="Proteomes" id="UP001602119">
    <property type="component" value="Unassembled WGS sequence"/>
</dbReference>
<proteinExistence type="predicted"/>
<name>A0ABW6V3C3_MICFU</name>
<feature type="compositionally biased region" description="Low complexity" evidence="1">
    <location>
        <begin position="278"/>
        <end position="291"/>
    </location>
</feature>
<evidence type="ECO:0000313" key="4">
    <source>
        <dbReference type="Proteomes" id="UP001602119"/>
    </source>
</evidence>
<feature type="compositionally biased region" description="Polar residues" evidence="1">
    <location>
        <begin position="175"/>
        <end position="204"/>
    </location>
</feature>
<dbReference type="InterPro" id="IPR015837">
    <property type="entry name" value="UCP026622_CAAX_protease"/>
</dbReference>
<accession>A0ABW6V3C3</accession>
<evidence type="ECO:0000313" key="3">
    <source>
        <dbReference type="EMBL" id="MFF4773087.1"/>
    </source>
</evidence>
<reference evidence="3 4" key="1">
    <citation type="submission" date="2024-10" db="EMBL/GenBank/DDBJ databases">
        <title>The Natural Products Discovery Center: Release of the First 8490 Sequenced Strains for Exploring Actinobacteria Biosynthetic Diversity.</title>
        <authorList>
            <person name="Kalkreuter E."/>
            <person name="Kautsar S.A."/>
            <person name="Yang D."/>
            <person name="Bader C.D."/>
            <person name="Teijaro C.N."/>
            <person name="Fluegel L."/>
            <person name="Davis C.M."/>
            <person name="Simpson J.R."/>
            <person name="Lauterbach L."/>
            <person name="Steele A.D."/>
            <person name="Gui C."/>
            <person name="Meng S."/>
            <person name="Li G."/>
            <person name="Viehrig K."/>
            <person name="Ye F."/>
            <person name="Su P."/>
            <person name="Kiefer A.F."/>
            <person name="Nichols A."/>
            <person name="Cepeda A.J."/>
            <person name="Yan W."/>
            <person name="Fan B."/>
            <person name="Jiang Y."/>
            <person name="Adhikari A."/>
            <person name="Zheng C.-J."/>
            <person name="Schuster L."/>
            <person name="Cowan T.M."/>
            <person name="Smanski M.J."/>
            <person name="Chevrette M.G."/>
            <person name="De Carvalho L.P.S."/>
            <person name="Shen B."/>
        </authorList>
    </citation>
    <scope>NUCLEOTIDE SEQUENCE [LARGE SCALE GENOMIC DNA]</scope>
    <source>
        <strain evidence="3 4">NPDC001281</strain>
    </source>
</reference>
<dbReference type="InterPro" id="IPR003675">
    <property type="entry name" value="Rce1/LyrA-like_dom"/>
</dbReference>
<gene>
    <name evidence="3" type="ORF">ACFY05_09540</name>
</gene>